<evidence type="ECO:0000313" key="2">
    <source>
        <dbReference type="Proteomes" id="UP000054359"/>
    </source>
</evidence>
<reference evidence="1 2" key="1">
    <citation type="submission" date="2013-11" db="EMBL/GenBank/DDBJ databases">
        <title>Genome sequencing of Stegodyphus mimosarum.</title>
        <authorList>
            <person name="Bechsgaard J."/>
        </authorList>
    </citation>
    <scope>NUCLEOTIDE SEQUENCE [LARGE SCALE GENOMIC DNA]</scope>
</reference>
<gene>
    <name evidence="1" type="ORF">X975_25355</name>
</gene>
<dbReference type="EMBL" id="KK119310">
    <property type="protein sequence ID" value="KFM75351.1"/>
    <property type="molecule type" value="Genomic_DNA"/>
</dbReference>
<keyword evidence="2" id="KW-1185">Reference proteome</keyword>
<organism evidence="1 2">
    <name type="scientific">Stegodyphus mimosarum</name>
    <name type="common">African social velvet spider</name>
    <dbReference type="NCBI Taxonomy" id="407821"/>
    <lineage>
        <taxon>Eukaryota</taxon>
        <taxon>Metazoa</taxon>
        <taxon>Ecdysozoa</taxon>
        <taxon>Arthropoda</taxon>
        <taxon>Chelicerata</taxon>
        <taxon>Arachnida</taxon>
        <taxon>Araneae</taxon>
        <taxon>Araneomorphae</taxon>
        <taxon>Entelegynae</taxon>
        <taxon>Eresoidea</taxon>
        <taxon>Eresidae</taxon>
        <taxon>Stegodyphus</taxon>
    </lineage>
</organism>
<protein>
    <submittedName>
        <fullName evidence="1">Uncharacterized protein</fullName>
    </submittedName>
</protein>
<dbReference type="AlphaFoldDB" id="A0A087UDB2"/>
<proteinExistence type="predicted"/>
<sequence>MICYTTICCSYERKRSLTGTDPHVDRMSLGFTGLLR</sequence>
<dbReference type="Proteomes" id="UP000054359">
    <property type="component" value="Unassembled WGS sequence"/>
</dbReference>
<feature type="non-terminal residue" evidence="1">
    <location>
        <position position="36"/>
    </location>
</feature>
<name>A0A087UDB2_STEMI</name>
<accession>A0A087UDB2</accession>
<evidence type="ECO:0000313" key="1">
    <source>
        <dbReference type="EMBL" id="KFM75351.1"/>
    </source>
</evidence>